<dbReference type="PANTHER" id="PTHR45626">
    <property type="entry name" value="TRANSCRIPTION TERMINATION FACTOR 2-RELATED"/>
    <property type="match status" value="1"/>
</dbReference>
<dbReference type="GO" id="GO:0008094">
    <property type="term" value="F:ATP-dependent activity, acting on DNA"/>
    <property type="evidence" value="ECO:0007669"/>
    <property type="project" value="TreeGrafter"/>
</dbReference>
<evidence type="ECO:0000256" key="2">
    <source>
        <dbReference type="ARBA" id="ARBA00022801"/>
    </source>
</evidence>
<evidence type="ECO:0000259" key="8">
    <source>
        <dbReference type="PROSITE" id="PS51194"/>
    </source>
</evidence>
<dbReference type="InterPro" id="IPR000330">
    <property type="entry name" value="SNF2_N"/>
</dbReference>
<evidence type="ECO:0000259" key="6">
    <source>
        <dbReference type="PROSITE" id="PS50089"/>
    </source>
</evidence>
<keyword evidence="3" id="KW-0067">ATP-binding</keyword>
<dbReference type="InterPro" id="IPR038718">
    <property type="entry name" value="SNF2-like_sf"/>
</dbReference>
<dbReference type="CDD" id="cd18793">
    <property type="entry name" value="SF2_C_SNF"/>
    <property type="match status" value="1"/>
</dbReference>
<dbReference type="PROSITE" id="PS51194">
    <property type="entry name" value="HELICASE_CTER"/>
    <property type="match status" value="1"/>
</dbReference>
<dbReference type="PROSITE" id="PS50089">
    <property type="entry name" value="ZF_RING_2"/>
    <property type="match status" value="1"/>
</dbReference>
<evidence type="ECO:0000313" key="9">
    <source>
        <dbReference type="EMBL" id="RAH58831.1"/>
    </source>
</evidence>
<keyword evidence="10" id="KW-1185">Reference proteome</keyword>
<accession>A0A8G1R540</accession>
<evidence type="ECO:0000256" key="4">
    <source>
        <dbReference type="PROSITE-ProRule" id="PRU00175"/>
    </source>
</evidence>
<evidence type="ECO:0000256" key="3">
    <source>
        <dbReference type="ARBA" id="ARBA00022840"/>
    </source>
</evidence>
<keyword evidence="4" id="KW-0479">Metal-binding</keyword>
<dbReference type="Gene3D" id="3.40.50.10810">
    <property type="entry name" value="Tandem AAA-ATPase domain"/>
    <property type="match status" value="1"/>
</dbReference>
<dbReference type="InterPro" id="IPR050628">
    <property type="entry name" value="SNF2_RAD54_helicase_TF"/>
</dbReference>
<evidence type="ECO:0000313" key="10">
    <source>
        <dbReference type="Proteomes" id="UP000249526"/>
    </source>
</evidence>
<dbReference type="Pfam" id="PF00176">
    <property type="entry name" value="SNF2-rel_dom"/>
    <property type="match status" value="1"/>
</dbReference>
<dbReference type="CDD" id="cd18008">
    <property type="entry name" value="DEXDc_SHPRH-like"/>
    <property type="match status" value="1"/>
</dbReference>
<dbReference type="AlphaFoldDB" id="A0A8G1R540"/>
<evidence type="ECO:0000259" key="7">
    <source>
        <dbReference type="PROSITE" id="PS51192"/>
    </source>
</evidence>
<dbReference type="InterPro" id="IPR014001">
    <property type="entry name" value="Helicase_ATP-bd"/>
</dbReference>
<dbReference type="PROSITE" id="PS51192">
    <property type="entry name" value="HELICASE_ATP_BIND_1"/>
    <property type="match status" value="1"/>
</dbReference>
<proteinExistence type="predicted"/>
<dbReference type="Pfam" id="PF00271">
    <property type="entry name" value="Helicase_C"/>
    <property type="match status" value="1"/>
</dbReference>
<dbReference type="GO" id="GO:0005524">
    <property type="term" value="F:ATP binding"/>
    <property type="evidence" value="ECO:0007669"/>
    <property type="project" value="UniProtKB-KW"/>
</dbReference>
<dbReference type="EMBL" id="KZ825060">
    <property type="protein sequence ID" value="RAH58831.1"/>
    <property type="molecule type" value="Genomic_DNA"/>
</dbReference>
<sequence length="907" mass="101270">MTIPGKRNCTLQPAERGAKKQRHDLGNSEAIVRGNFIDLTLNDEDNDENAHVAGALEVTSSSTVNGSLIHQTSRPSFSYSPHIVDKAYDTCFGMLCMRATASDEGQLPVGCTPATLIFERDVVRVMIGTEKRVAILVTKALWSLTTKFAVTLHATICGRRPKLAATKDKLSKRTNSLIATSKIKYYSLRVFIYGFSRQKKEIGDYLAGKELFLQHPHPSEIDSDVKYVNPQYLLPPGKEEMPPPSQLSIATCCAVRESPGADALSEDIRARLYQIFDTASANRGIRLDIQPSTRLTTVLKRHQLEALIMMVDKETGVFEDSQFPSIWVPFRSPGGGFRYQNIVTQLFSMERPAPVGGGILADDMGLGKTLSALALVCNSLDRHQKSAALTGVPKGTLIVTPKSTIYGWELQIKRHIHPEQIQWLTYHGSKRHELDKSLDKYDAVLTTYDTLNAEGEEGLLLNHEWQRIILDEAHRIRNSSSKTFSTVCALQAQYRWCLTGTPLQNRLADFGALLEFIRVPPFESPGSFNRLIVDSISENKDRSFDLLRGVVTATCLRRTKTSYAAELRLPRKTELVERVHMDKEDRELYEFFKRYSFLTAGKAVSSQKGAGANILVLIHHLRLICNHGVALLPKAALIAWHERDDTSLTWRTLESETVKCAICAQPVEENRSSDSLLEEVGCGHFICESCTTENNSPPSCPKCEANQCRSSSPTPTSFTHPLAVGHAPSAKLRALLRNITQSRSISDKNGVQTKCVIFSYWTKMLDLIATALTENHLTFRRIDGQSSLSERKEALSVFDSDSQCNIMLASVGAAGEGIDLTAASSIHIVEPQWNPMAEAQAIDRVHRIGQERDVEVVRYITSESIESYVQWIQRDKLRLISKALSSAEQCAENVTEKRWKKMLQYLK</sequence>
<dbReference type="Gene3D" id="3.40.50.300">
    <property type="entry name" value="P-loop containing nucleotide triphosphate hydrolases"/>
    <property type="match status" value="1"/>
</dbReference>
<feature type="domain" description="Helicase ATP-binding" evidence="7">
    <location>
        <begin position="349"/>
        <end position="520"/>
    </location>
</feature>
<dbReference type="SUPFAM" id="SSF52540">
    <property type="entry name" value="P-loop containing nucleoside triphosphate hydrolases"/>
    <property type="match status" value="2"/>
</dbReference>
<dbReference type="InterPro" id="IPR001841">
    <property type="entry name" value="Znf_RING"/>
</dbReference>
<evidence type="ECO:0000256" key="5">
    <source>
        <dbReference type="SAM" id="MobiDB-lite"/>
    </source>
</evidence>
<dbReference type="RefSeq" id="XP_025516753.1">
    <property type="nucleotide sequence ID" value="XM_025664693.1"/>
</dbReference>
<feature type="domain" description="Helicase C-terminal" evidence="8">
    <location>
        <begin position="731"/>
        <end position="895"/>
    </location>
</feature>
<keyword evidence="1" id="KW-0547">Nucleotide-binding</keyword>
<dbReference type="SMART" id="SM00487">
    <property type="entry name" value="DEXDc"/>
    <property type="match status" value="1"/>
</dbReference>
<evidence type="ECO:0008006" key="11">
    <source>
        <dbReference type="Google" id="ProtNLM"/>
    </source>
</evidence>
<feature type="domain" description="RING-type" evidence="6">
    <location>
        <begin position="660"/>
        <end position="704"/>
    </location>
</feature>
<dbReference type="GO" id="GO:0016787">
    <property type="term" value="F:hydrolase activity"/>
    <property type="evidence" value="ECO:0007669"/>
    <property type="project" value="UniProtKB-KW"/>
</dbReference>
<evidence type="ECO:0000256" key="1">
    <source>
        <dbReference type="ARBA" id="ARBA00022741"/>
    </source>
</evidence>
<keyword evidence="4" id="KW-0862">Zinc</keyword>
<feature type="region of interest" description="Disordered" evidence="5">
    <location>
        <begin position="1"/>
        <end position="24"/>
    </location>
</feature>
<dbReference type="Proteomes" id="UP000249526">
    <property type="component" value="Unassembled WGS sequence"/>
</dbReference>
<dbReference type="InterPro" id="IPR001650">
    <property type="entry name" value="Helicase_C-like"/>
</dbReference>
<keyword evidence="4" id="KW-0863">Zinc-finger</keyword>
<protein>
    <recommendedName>
        <fullName evidence="11">SNF2 family helicase</fullName>
    </recommendedName>
</protein>
<dbReference type="GO" id="GO:0006281">
    <property type="term" value="P:DNA repair"/>
    <property type="evidence" value="ECO:0007669"/>
    <property type="project" value="TreeGrafter"/>
</dbReference>
<dbReference type="InterPro" id="IPR049730">
    <property type="entry name" value="SNF2/RAD54-like_C"/>
</dbReference>
<dbReference type="PANTHER" id="PTHR45626:SF52">
    <property type="entry name" value="SINGLE-STRANDED DNA-DEPENDENT ATPASE (EUROFUNG)"/>
    <property type="match status" value="1"/>
</dbReference>
<dbReference type="SUPFAM" id="SSF57850">
    <property type="entry name" value="RING/U-box"/>
    <property type="match status" value="1"/>
</dbReference>
<dbReference type="SMART" id="SM00490">
    <property type="entry name" value="HELICc"/>
    <property type="match status" value="1"/>
</dbReference>
<dbReference type="GO" id="GO:0008270">
    <property type="term" value="F:zinc ion binding"/>
    <property type="evidence" value="ECO:0007669"/>
    <property type="project" value="UniProtKB-KW"/>
</dbReference>
<gene>
    <name evidence="9" type="ORF">BO85DRAFT_513159</name>
</gene>
<dbReference type="InterPro" id="IPR027417">
    <property type="entry name" value="P-loop_NTPase"/>
</dbReference>
<dbReference type="GeneID" id="37168095"/>
<keyword evidence="2" id="KW-0378">Hydrolase</keyword>
<dbReference type="GO" id="GO:0005634">
    <property type="term" value="C:nucleus"/>
    <property type="evidence" value="ECO:0007669"/>
    <property type="project" value="TreeGrafter"/>
</dbReference>
<reference evidence="9 10" key="1">
    <citation type="submission" date="2018-02" db="EMBL/GenBank/DDBJ databases">
        <title>The genomes of Aspergillus section Nigri reveals drivers in fungal speciation.</title>
        <authorList>
            <consortium name="DOE Joint Genome Institute"/>
            <person name="Vesth T.C."/>
            <person name="Nybo J."/>
            <person name="Theobald S."/>
            <person name="Brandl J."/>
            <person name="Frisvad J.C."/>
            <person name="Nielsen K.F."/>
            <person name="Lyhne E.K."/>
            <person name="Kogle M.E."/>
            <person name="Kuo A."/>
            <person name="Riley R."/>
            <person name="Clum A."/>
            <person name="Nolan M."/>
            <person name="Lipzen A."/>
            <person name="Salamov A."/>
            <person name="Henrissat B."/>
            <person name="Wiebenga A."/>
            <person name="De vries R.P."/>
            <person name="Grigoriev I.V."/>
            <person name="Mortensen U.H."/>
            <person name="Andersen M.R."/>
            <person name="Baker S.E."/>
        </authorList>
    </citation>
    <scope>NUCLEOTIDE SEQUENCE [LARGE SCALE GENOMIC DNA]</scope>
    <source>
        <strain evidence="9 10">CBS 112811</strain>
    </source>
</reference>
<organism evidence="9 10">
    <name type="scientific">Aspergillus piperis CBS 112811</name>
    <dbReference type="NCBI Taxonomy" id="1448313"/>
    <lineage>
        <taxon>Eukaryota</taxon>
        <taxon>Fungi</taxon>
        <taxon>Dikarya</taxon>
        <taxon>Ascomycota</taxon>
        <taxon>Pezizomycotina</taxon>
        <taxon>Eurotiomycetes</taxon>
        <taxon>Eurotiomycetidae</taxon>
        <taxon>Eurotiales</taxon>
        <taxon>Aspergillaceae</taxon>
        <taxon>Aspergillus</taxon>
        <taxon>Aspergillus subgen. Circumdati</taxon>
    </lineage>
</organism>
<name>A0A8G1R540_9EURO</name>